<dbReference type="PANTHER" id="PTHR36928:SF1">
    <property type="entry name" value="PHOSPHATASE YCDX-RELATED"/>
    <property type="match status" value="1"/>
</dbReference>
<dbReference type="Gene3D" id="3.20.20.140">
    <property type="entry name" value="Metal-dependent hydrolases"/>
    <property type="match status" value="1"/>
</dbReference>
<name>D6GT22_FILAD</name>
<dbReference type="SUPFAM" id="SSF89550">
    <property type="entry name" value="PHP domain-like"/>
    <property type="match status" value="1"/>
</dbReference>
<organism evidence="1 2">
    <name type="scientific">Filifactor alocis (strain ATCC 35896 / CCUG 47790 / D40 B5)</name>
    <name type="common">Fusobacterium alocis</name>
    <dbReference type="NCBI Taxonomy" id="546269"/>
    <lineage>
        <taxon>Bacteria</taxon>
        <taxon>Bacillati</taxon>
        <taxon>Bacillota</taxon>
        <taxon>Clostridia</taxon>
        <taxon>Peptostreptococcales</taxon>
        <taxon>Filifactoraceae</taxon>
        <taxon>Filifactor</taxon>
    </lineage>
</organism>
<dbReference type="InterPro" id="IPR050243">
    <property type="entry name" value="PHP_phosphatase"/>
</dbReference>
<dbReference type="PATRIC" id="fig|546269.5.peg.1746"/>
<dbReference type="InterPro" id="IPR016195">
    <property type="entry name" value="Pol/histidinol_Pase-like"/>
</dbReference>
<keyword evidence="2" id="KW-1185">Reference proteome</keyword>
<evidence type="ECO:0000313" key="1">
    <source>
        <dbReference type="EMBL" id="EFE28007.2"/>
    </source>
</evidence>
<dbReference type="PANTHER" id="PTHR36928">
    <property type="entry name" value="PHOSPHATASE YCDX-RELATED"/>
    <property type="match status" value="1"/>
</dbReference>
<proteinExistence type="predicted"/>
<reference evidence="2" key="1">
    <citation type="submission" date="2010-12" db="EMBL/GenBank/DDBJ databases">
        <title>The genome sequence of Filifactor alocis strain ATCC 35896.</title>
        <authorList>
            <consortium name="The Broad Institute Genome Sequencing Platform"/>
            <person name="Ward D."/>
            <person name="Earl A."/>
            <person name="Feldgarden M."/>
            <person name="Young S.K."/>
            <person name="Gargeya S."/>
            <person name="Zeng Q."/>
            <person name="Alvarado L."/>
            <person name="Berlin A."/>
            <person name="Bochicchio J."/>
            <person name="Chapman S.B."/>
            <person name="Chen Z."/>
            <person name="Freedman E."/>
            <person name="Gellesch M."/>
            <person name="Goldberg J."/>
            <person name="Griggs A."/>
            <person name="Gujja S."/>
            <person name="Heilman E."/>
            <person name="Heiman D."/>
            <person name="Howarth C."/>
            <person name="Mehta T."/>
            <person name="Neiman D."/>
            <person name="Pearson M."/>
            <person name="Roberts A."/>
            <person name="Saif S."/>
            <person name="Shea T."/>
            <person name="Shenoy N."/>
            <person name="Sisk P."/>
            <person name="Stolte C."/>
            <person name="Sykes S."/>
            <person name="White J."/>
            <person name="Yandava C."/>
            <person name="Izard J."/>
            <person name="Blanton J.M."/>
            <person name="Baranova O.V."/>
            <person name="Tanner A.C."/>
            <person name="Dewhirst F.E."/>
            <person name="Haas B."/>
            <person name="Nusbaum C."/>
            <person name="Birren B."/>
        </authorList>
    </citation>
    <scope>NUCLEOTIDE SEQUENCE [LARGE SCALE GENOMIC DNA]</scope>
    <source>
        <strain evidence="2">ATCC 35896 / D40 B5</strain>
    </source>
</reference>
<dbReference type="AlphaFoldDB" id="D6GT22"/>
<protein>
    <submittedName>
        <fullName evidence="1">Uncharacterized protein</fullName>
    </submittedName>
</protein>
<accession>D6GT22</accession>
<dbReference type="eggNOG" id="COG1387">
    <property type="taxonomic scope" value="Bacteria"/>
</dbReference>
<dbReference type="KEGG" id="faa:HMPREF0389_01259"/>
<sequence>MEQNVQMARKIGLKTIGISDHGYRHMGFGVKYKDYPKMKEEILRLREKYPDIEILLGVEANILDDSGEIDVDDFILQYVDYVMAGYHFGSAITKMRGLRNHICNYIKPLKNLEIEYNTRALVNAMRRNNLFILTHPGDKGRIDTLEVAKVARETDTILEINTHHPNLSVEQLKLIKDMDLKFSVGADAHHPTHIGILDQAYQNILKSGVSVDKIINLEER</sequence>
<dbReference type="GO" id="GO:0008270">
    <property type="term" value="F:zinc ion binding"/>
    <property type="evidence" value="ECO:0007669"/>
    <property type="project" value="TreeGrafter"/>
</dbReference>
<dbReference type="HOGENOM" id="CLU_061999_1_0_9"/>
<dbReference type="GO" id="GO:0005829">
    <property type="term" value="C:cytosol"/>
    <property type="evidence" value="ECO:0007669"/>
    <property type="project" value="TreeGrafter"/>
</dbReference>
<gene>
    <name evidence="1" type="ordered locus">HMPREF0389_01259</name>
</gene>
<dbReference type="EMBL" id="CP002390">
    <property type="protein sequence ID" value="EFE28007.2"/>
    <property type="molecule type" value="Genomic_DNA"/>
</dbReference>
<dbReference type="OrthoDB" id="9808747at2"/>
<evidence type="ECO:0000313" key="2">
    <source>
        <dbReference type="Proteomes" id="UP000007468"/>
    </source>
</evidence>
<dbReference type="STRING" id="546269.HMPREF0389_01259"/>
<dbReference type="GO" id="GO:0042578">
    <property type="term" value="F:phosphoric ester hydrolase activity"/>
    <property type="evidence" value="ECO:0007669"/>
    <property type="project" value="TreeGrafter"/>
</dbReference>
<dbReference type="Proteomes" id="UP000007468">
    <property type="component" value="Chromosome"/>
</dbReference>